<dbReference type="InterPro" id="IPR029479">
    <property type="entry name" value="Nitroreductase"/>
</dbReference>
<feature type="domain" description="Nitroreductase" evidence="1">
    <location>
        <begin position="64"/>
        <end position="150"/>
    </location>
</feature>
<dbReference type="InterPro" id="IPR050627">
    <property type="entry name" value="Nitroreductase/BluB"/>
</dbReference>
<evidence type="ECO:0000259" key="1">
    <source>
        <dbReference type="Pfam" id="PF00881"/>
    </source>
</evidence>
<dbReference type="RefSeq" id="WP_009246795.1">
    <property type="nucleotide sequence ID" value="NZ_CACRSY010000012.1"/>
</dbReference>
<dbReference type="EC" id="1.-.-.-" evidence="2"/>
<reference evidence="2" key="1">
    <citation type="submission" date="2019-11" db="EMBL/GenBank/DDBJ databases">
        <authorList>
            <person name="Feng L."/>
        </authorList>
    </citation>
    <scope>NUCLEOTIDE SEQUENCE</scope>
    <source>
        <strain evidence="2">BhanseniiLFYP23</strain>
    </source>
</reference>
<dbReference type="CDD" id="cd02151">
    <property type="entry name" value="nitroreductase"/>
    <property type="match status" value="1"/>
</dbReference>
<dbReference type="InterPro" id="IPR000415">
    <property type="entry name" value="Nitroreductase-like"/>
</dbReference>
<protein>
    <submittedName>
        <fullName evidence="2">NAD(P)H nitroreductase</fullName>
        <ecNumber evidence="2">1.-.-.-</ecNumber>
    </submittedName>
</protein>
<dbReference type="AlphaFoldDB" id="A0A6N2TTI0"/>
<sequence length="174" mass="19713">MDLLETMQNRRSVRSYTGEKIAKENLDKILQAGLLSASGRSRKPWEFVVVQEKETLEKLSHCRVGAAKMLENAGCAILVFANPEKTDVWVEDCSIAMSNMHLMADSLGLGSCWIQGRLRESENGESTEVYCRKLLNVPEEYVLEAILSVGILKEHPKAHTLEELEKEKVHYETY</sequence>
<gene>
    <name evidence="2" type="ORF">BHLFYP23_00116</name>
</gene>
<dbReference type="EMBL" id="CACRSY010000012">
    <property type="protein sequence ID" value="VYT09170.1"/>
    <property type="molecule type" value="Genomic_DNA"/>
</dbReference>
<name>A0A6N2TTI0_BLAHA</name>
<feature type="domain" description="Nitroreductase" evidence="1">
    <location>
        <begin position="8"/>
        <end position="59"/>
    </location>
</feature>
<dbReference type="Gene3D" id="3.40.109.10">
    <property type="entry name" value="NADH Oxidase"/>
    <property type="match status" value="1"/>
</dbReference>
<dbReference type="PANTHER" id="PTHR23026">
    <property type="entry name" value="NADPH NITROREDUCTASE"/>
    <property type="match status" value="1"/>
</dbReference>
<keyword evidence="2" id="KW-0560">Oxidoreductase</keyword>
<organism evidence="2">
    <name type="scientific">Blautia hansenii</name>
    <name type="common">Ruminococcus hansenii</name>
    <dbReference type="NCBI Taxonomy" id="1322"/>
    <lineage>
        <taxon>Bacteria</taxon>
        <taxon>Bacillati</taxon>
        <taxon>Bacillota</taxon>
        <taxon>Clostridia</taxon>
        <taxon>Lachnospirales</taxon>
        <taxon>Lachnospiraceae</taxon>
        <taxon>Blautia</taxon>
    </lineage>
</organism>
<dbReference type="Pfam" id="PF00881">
    <property type="entry name" value="Nitroreductase"/>
    <property type="match status" value="2"/>
</dbReference>
<dbReference type="SUPFAM" id="SSF55469">
    <property type="entry name" value="FMN-dependent nitroreductase-like"/>
    <property type="match status" value="1"/>
</dbReference>
<evidence type="ECO:0000313" key="2">
    <source>
        <dbReference type="EMBL" id="VYT09170.1"/>
    </source>
</evidence>
<dbReference type="PANTHER" id="PTHR23026:SF117">
    <property type="entry name" value="NITROREDUCTASE"/>
    <property type="match status" value="1"/>
</dbReference>
<accession>A0A6N2TTI0</accession>
<proteinExistence type="predicted"/>
<dbReference type="GO" id="GO:0016491">
    <property type="term" value="F:oxidoreductase activity"/>
    <property type="evidence" value="ECO:0007669"/>
    <property type="project" value="UniProtKB-KW"/>
</dbReference>